<dbReference type="Gene3D" id="1.10.287.950">
    <property type="entry name" value="Methyl-accepting chemotaxis protein"/>
    <property type="match status" value="1"/>
</dbReference>
<name>A0A502FQ69_9PROT</name>
<evidence type="ECO:0000313" key="4">
    <source>
        <dbReference type="Proteomes" id="UP000317078"/>
    </source>
</evidence>
<dbReference type="GO" id="GO:0006935">
    <property type="term" value="P:chemotaxis"/>
    <property type="evidence" value="ECO:0007669"/>
    <property type="project" value="InterPro"/>
</dbReference>
<dbReference type="EMBL" id="RCZP01000025">
    <property type="protein sequence ID" value="TPG51570.1"/>
    <property type="molecule type" value="Genomic_DNA"/>
</dbReference>
<feature type="domain" description="Methyl-accepting transducer" evidence="2">
    <location>
        <begin position="35"/>
        <end position="209"/>
    </location>
</feature>
<keyword evidence="1" id="KW-0807">Transducer</keyword>
<proteinExistence type="predicted"/>
<dbReference type="SUPFAM" id="SSF58104">
    <property type="entry name" value="Methyl-accepting chemotaxis protein (MCP) signaling domain"/>
    <property type="match status" value="1"/>
</dbReference>
<reference evidence="3 4" key="1">
    <citation type="journal article" date="2019" name="Environ. Microbiol.">
        <title>Species interactions and distinct microbial communities in high Arctic permafrost affected cryosols are associated with the CH4 and CO2 gas fluxes.</title>
        <authorList>
            <person name="Altshuler I."/>
            <person name="Hamel J."/>
            <person name="Turney S."/>
            <person name="Magnuson E."/>
            <person name="Levesque R."/>
            <person name="Greer C."/>
            <person name="Whyte L.G."/>
        </authorList>
    </citation>
    <scope>NUCLEOTIDE SEQUENCE [LARGE SCALE GENOMIC DNA]</scope>
    <source>
        <strain evidence="3 4">S9.3B</strain>
    </source>
</reference>
<keyword evidence="4" id="KW-1185">Reference proteome</keyword>
<dbReference type="Proteomes" id="UP000317078">
    <property type="component" value="Unassembled WGS sequence"/>
</dbReference>
<accession>A0A502FQ69</accession>
<dbReference type="Pfam" id="PF00015">
    <property type="entry name" value="MCPsignal"/>
    <property type="match status" value="1"/>
</dbReference>
<dbReference type="OrthoDB" id="5292315at2"/>
<dbReference type="GO" id="GO:0004888">
    <property type="term" value="F:transmembrane signaling receptor activity"/>
    <property type="evidence" value="ECO:0007669"/>
    <property type="project" value="InterPro"/>
</dbReference>
<gene>
    <name evidence="3" type="ORF">EAH89_20255</name>
</gene>
<dbReference type="PROSITE" id="PS50111">
    <property type="entry name" value="CHEMOTAXIS_TRANSDUC_2"/>
    <property type="match status" value="1"/>
</dbReference>
<organism evidence="3 4">
    <name type="scientific">Muricoccus nepalensis</name>
    <dbReference type="NCBI Taxonomy" id="1854500"/>
    <lineage>
        <taxon>Bacteria</taxon>
        <taxon>Pseudomonadati</taxon>
        <taxon>Pseudomonadota</taxon>
        <taxon>Alphaproteobacteria</taxon>
        <taxon>Acetobacterales</taxon>
        <taxon>Roseomonadaceae</taxon>
        <taxon>Muricoccus</taxon>
    </lineage>
</organism>
<dbReference type="AlphaFoldDB" id="A0A502FQ69"/>
<sequence>MTDTLLARRAEAPTRAAEPAVLDLLGRWLELGEIERRAFRAMTEELTATAGLIETSTADLSHRFRDLAEAAEAQSARVQRIAGIAKTIDVGAEAVPLTEATRFVESALGEAIGALGEVSGQAARMAQALERVSGEVDGAEQCVSRIETINKQARFVALNAAIEAQRAEGAGGTFKVIAHELKDLAKETDATSRLVRERIVAVARGVRAAHAELRDLAGTDRSAQEAMRTRLDGVLQGMIAQGRALESVLDEAVASSADIEGTVSRLITGAQFQDRANQHLTHLKEAIEALGEATESLQGDTRAAVPALATGTGVDAALLSRMLDRQSLSSVRQRFLARLLDDASAAPEENDAGGDIELF</sequence>
<dbReference type="InterPro" id="IPR004089">
    <property type="entry name" value="MCPsignal_dom"/>
</dbReference>
<protein>
    <recommendedName>
        <fullName evidence="2">Methyl-accepting transducer domain-containing protein</fullName>
    </recommendedName>
</protein>
<dbReference type="GO" id="GO:0007165">
    <property type="term" value="P:signal transduction"/>
    <property type="evidence" value="ECO:0007669"/>
    <property type="project" value="UniProtKB-KW"/>
</dbReference>
<evidence type="ECO:0000259" key="2">
    <source>
        <dbReference type="PROSITE" id="PS50111"/>
    </source>
</evidence>
<dbReference type="InterPro" id="IPR004090">
    <property type="entry name" value="Chemotax_Me-accpt_rcpt"/>
</dbReference>
<dbReference type="RefSeq" id="WP_140885547.1">
    <property type="nucleotide sequence ID" value="NZ_RCZP01000025.1"/>
</dbReference>
<dbReference type="PRINTS" id="PR00260">
    <property type="entry name" value="CHEMTRNSDUCR"/>
</dbReference>
<dbReference type="GO" id="GO:0016020">
    <property type="term" value="C:membrane"/>
    <property type="evidence" value="ECO:0007669"/>
    <property type="project" value="InterPro"/>
</dbReference>
<comment type="caution">
    <text evidence="3">The sequence shown here is derived from an EMBL/GenBank/DDBJ whole genome shotgun (WGS) entry which is preliminary data.</text>
</comment>
<evidence type="ECO:0000313" key="3">
    <source>
        <dbReference type="EMBL" id="TPG51570.1"/>
    </source>
</evidence>
<evidence type="ECO:0000256" key="1">
    <source>
        <dbReference type="PROSITE-ProRule" id="PRU00284"/>
    </source>
</evidence>